<sequence length="298" mass="34648">MLRFSGHDTFHCKEQWLLKGIQLIEQQGDANALKKESAISKLGVGKNMVRSIQHWLKAFDLANEEDGSLKPLSHLIFISEELDPYLENENSLWILQYHLCAHKYASIFHLIFSEYFLKKASLEFTESQVIAFLERKIADENHRKTSPKTLSADFKVFVKTYLVADKNYRNIEDDFSAPLLGLNLLKETGKRNSQNERVFRINRNEQEGLSEEVFAYGILIHFPDEVSLGLDRIRNTVSAYFCLSNEGLELKISNLCNKYPDHFVYKEDAGIKQLQIKKNEEAIRMNFLKRSYDYVLHS</sequence>
<evidence type="ECO:0000313" key="3">
    <source>
        <dbReference type="Proteomes" id="UP000009049"/>
    </source>
</evidence>
<reference evidence="2 3" key="1">
    <citation type="journal article" date="2009" name="J. Bacteriol.">
        <title>Complete genome sequence of Robiginitalea biformata HTCC2501.</title>
        <authorList>
            <person name="Oh H.M."/>
            <person name="Giovannoni S.J."/>
            <person name="Lee K."/>
            <person name="Ferriera S."/>
            <person name="Johnson J."/>
            <person name="Cho J.C."/>
        </authorList>
    </citation>
    <scope>NUCLEOTIDE SEQUENCE [LARGE SCALE GENOMIC DNA]</scope>
    <source>
        <strain evidence="3">ATCC BAA-864 / HTCC2501 / KCTC 12146</strain>
    </source>
</reference>
<keyword evidence="3" id="KW-1185">Reference proteome</keyword>
<dbReference type="AlphaFoldDB" id="A4CHS0"/>
<accession>A4CHS0</accession>
<feature type="domain" description="DUF4007" evidence="1">
    <location>
        <begin position="4"/>
        <end position="292"/>
    </location>
</feature>
<dbReference type="eggNOG" id="ENOG502ZB1P">
    <property type="taxonomic scope" value="Bacteria"/>
</dbReference>
<proteinExistence type="predicted"/>
<gene>
    <name evidence="2" type="ordered locus">RB2501_06250</name>
</gene>
<dbReference type="EMBL" id="CP001712">
    <property type="protein sequence ID" value="EAR16478.1"/>
    <property type="molecule type" value="Genomic_DNA"/>
</dbReference>
<name>A4CHS0_ROBBH</name>
<dbReference type="KEGG" id="rbi:RB2501_06250"/>
<dbReference type="HOGENOM" id="CLU_060482_1_0_10"/>
<evidence type="ECO:0000259" key="1">
    <source>
        <dbReference type="Pfam" id="PF13182"/>
    </source>
</evidence>
<organism evidence="2 3">
    <name type="scientific">Robiginitalea biformata (strain ATCC BAA-864 / DSM 15991 / KCTC 12146 / HTCC2501)</name>
    <dbReference type="NCBI Taxonomy" id="313596"/>
    <lineage>
        <taxon>Bacteria</taxon>
        <taxon>Pseudomonadati</taxon>
        <taxon>Bacteroidota</taxon>
        <taxon>Flavobacteriia</taxon>
        <taxon>Flavobacteriales</taxon>
        <taxon>Flavobacteriaceae</taxon>
        <taxon>Robiginitalea</taxon>
    </lineage>
</organism>
<dbReference type="RefSeq" id="WP_015753235.1">
    <property type="nucleotide sequence ID" value="NC_013222.1"/>
</dbReference>
<dbReference type="STRING" id="313596.RB2501_06250"/>
<dbReference type="OrthoDB" id="747541at2"/>
<dbReference type="InterPro" id="IPR025248">
    <property type="entry name" value="DUF4007"/>
</dbReference>
<protein>
    <recommendedName>
        <fullName evidence="1">DUF4007 domain-containing protein</fullName>
    </recommendedName>
</protein>
<evidence type="ECO:0000313" key="2">
    <source>
        <dbReference type="EMBL" id="EAR16478.1"/>
    </source>
</evidence>
<dbReference type="Pfam" id="PF13182">
    <property type="entry name" value="DUF4007"/>
    <property type="match status" value="1"/>
</dbReference>
<dbReference type="Proteomes" id="UP000009049">
    <property type="component" value="Chromosome"/>
</dbReference>